<keyword evidence="4" id="KW-0233">DNA recombination</keyword>
<dbReference type="InterPro" id="IPR044068">
    <property type="entry name" value="CB"/>
</dbReference>
<dbReference type="PANTHER" id="PTHR30629:SF2">
    <property type="entry name" value="PROPHAGE INTEGRASE INTS-RELATED"/>
    <property type="match status" value="1"/>
</dbReference>
<evidence type="ECO:0000256" key="4">
    <source>
        <dbReference type="ARBA" id="ARBA00023172"/>
    </source>
</evidence>
<proteinExistence type="inferred from homology"/>
<evidence type="ECO:0000259" key="6">
    <source>
        <dbReference type="PROSITE" id="PS51898"/>
    </source>
</evidence>
<accession>A0A147HYQ8</accession>
<keyword evidence="2" id="KW-0229">DNA integration</keyword>
<evidence type="ECO:0000256" key="5">
    <source>
        <dbReference type="PROSITE-ProRule" id="PRU01248"/>
    </source>
</evidence>
<comment type="caution">
    <text evidence="8">The sequence shown here is derived from an EMBL/GenBank/DDBJ whole genome shotgun (WGS) entry which is preliminary data.</text>
</comment>
<sequence length="434" mass="48950">MLTDTAVRKAAARDKPYKMADAGGLFLYVAPSGLKSWRMKFRFDGKEKLLTFGPYPDMKLSEARERRDAARRQIREHIDPSGARKRAQEAREQERMEEARQITFEQAARAWHEMQKGRWAPVHAEDVITSLERDVFPSIGHKALSAIDAPTVLKVLRAVEDRGSIETARRLRQRISGVYALYISEGVATLDPAAAVTKALKPLPKKGRQPALTDVTEARQVLIAAESSGASPVTKLASRLLALTQSRPGMIRGAEWSEFEGIDWTGQRYGPDLALWRVPAARMKLVMDLKDEEEFEHLIPLTWQAVDVLRAAHRLTGRGKLVFPSQRHSHRPLSENAIGYLYNRVGFHGRHVPHGWRSSFSTTMNGLAVRHKRVGDEAVIELMLAHVPENKVKAAYDRAGHMERRRELSQEWSDLLMDGMIRANDLLEGPRRGG</sequence>
<dbReference type="Pfam" id="PF13356">
    <property type="entry name" value="Arm-DNA-bind_3"/>
    <property type="match status" value="1"/>
</dbReference>
<evidence type="ECO:0000313" key="8">
    <source>
        <dbReference type="EMBL" id="KTT70145.1"/>
    </source>
</evidence>
<dbReference type="SUPFAM" id="SSF56349">
    <property type="entry name" value="DNA breaking-rejoining enzymes"/>
    <property type="match status" value="1"/>
</dbReference>
<dbReference type="RefSeq" id="WP_058733205.1">
    <property type="nucleotide sequence ID" value="NZ_LDTD01000056.1"/>
</dbReference>
<gene>
    <name evidence="8" type="ORF">NS319_08335</name>
</gene>
<keyword evidence="3 5" id="KW-0238">DNA-binding</keyword>
<dbReference type="EMBL" id="LDTD01000056">
    <property type="protein sequence ID" value="KTT70145.1"/>
    <property type="molecule type" value="Genomic_DNA"/>
</dbReference>
<evidence type="ECO:0000259" key="7">
    <source>
        <dbReference type="PROSITE" id="PS51900"/>
    </source>
</evidence>
<dbReference type="InterPro" id="IPR050808">
    <property type="entry name" value="Phage_Integrase"/>
</dbReference>
<dbReference type="Proteomes" id="UP000072867">
    <property type="component" value="Unassembled WGS sequence"/>
</dbReference>
<protein>
    <submittedName>
        <fullName evidence="8">Integrase</fullName>
    </submittedName>
</protein>
<dbReference type="InterPro" id="IPR025166">
    <property type="entry name" value="Integrase_DNA_bind_dom"/>
</dbReference>
<dbReference type="CDD" id="cd00801">
    <property type="entry name" value="INT_P4_C"/>
    <property type="match status" value="1"/>
</dbReference>
<name>A0A147HYQ8_9SPHN</name>
<dbReference type="Gene3D" id="1.10.150.130">
    <property type="match status" value="1"/>
</dbReference>
<dbReference type="PROSITE" id="PS51898">
    <property type="entry name" value="TYR_RECOMBINASE"/>
    <property type="match status" value="1"/>
</dbReference>
<dbReference type="InterPro" id="IPR002104">
    <property type="entry name" value="Integrase_catalytic"/>
</dbReference>
<dbReference type="GO" id="GO:0015074">
    <property type="term" value="P:DNA integration"/>
    <property type="evidence" value="ECO:0007669"/>
    <property type="project" value="UniProtKB-KW"/>
</dbReference>
<feature type="domain" description="Tyr recombinase" evidence="6">
    <location>
        <begin position="208"/>
        <end position="410"/>
    </location>
</feature>
<dbReference type="InterPro" id="IPR010998">
    <property type="entry name" value="Integrase_recombinase_N"/>
</dbReference>
<dbReference type="InterPro" id="IPR053876">
    <property type="entry name" value="Phage_int_M"/>
</dbReference>
<reference evidence="8 9" key="1">
    <citation type="journal article" date="2016" name="Front. Microbiol.">
        <title>Genomic Resource of Rice Seed Associated Bacteria.</title>
        <authorList>
            <person name="Midha S."/>
            <person name="Bansal K."/>
            <person name="Sharma S."/>
            <person name="Kumar N."/>
            <person name="Patil P.P."/>
            <person name="Chaudhry V."/>
            <person name="Patil P.B."/>
        </authorList>
    </citation>
    <scope>NUCLEOTIDE SEQUENCE [LARGE SCALE GENOMIC DNA]</scope>
    <source>
        <strain evidence="8 9">NS319</strain>
    </source>
</reference>
<comment type="similarity">
    <text evidence="1">Belongs to the 'phage' integrase family.</text>
</comment>
<evidence type="ECO:0000313" key="9">
    <source>
        <dbReference type="Proteomes" id="UP000072867"/>
    </source>
</evidence>
<dbReference type="AlphaFoldDB" id="A0A147HYQ8"/>
<dbReference type="Gene3D" id="3.30.160.390">
    <property type="entry name" value="Integrase, DNA-binding domain"/>
    <property type="match status" value="1"/>
</dbReference>
<dbReference type="InterPro" id="IPR038488">
    <property type="entry name" value="Integrase_DNA-bd_sf"/>
</dbReference>
<dbReference type="InterPro" id="IPR013762">
    <property type="entry name" value="Integrase-like_cat_sf"/>
</dbReference>
<dbReference type="GO" id="GO:0006310">
    <property type="term" value="P:DNA recombination"/>
    <property type="evidence" value="ECO:0007669"/>
    <property type="project" value="UniProtKB-KW"/>
</dbReference>
<dbReference type="PANTHER" id="PTHR30629">
    <property type="entry name" value="PROPHAGE INTEGRASE"/>
    <property type="match status" value="1"/>
</dbReference>
<evidence type="ECO:0000256" key="1">
    <source>
        <dbReference type="ARBA" id="ARBA00008857"/>
    </source>
</evidence>
<dbReference type="PATRIC" id="fig|33051.3.peg.2798"/>
<evidence type="ECO:0000256" key="2">
    <source>
        <dbReference type="ARBA" id="ARBA00022908"/>
    </source>
</evidence>
<evidence type="ECO:0000256" key="3">
    <source>
        <dbReference type="ARBA" id="ARBA00023125"/>
    </source>
</evidence>
<dbReference type="Pfam" id="PF22022">
    <property type="entry name" value="Phage_int_M"/>
    <property type="match status" value="1"/>
</dbReference>
<feature type="domain" description="Core-binding (CB)" evidence="7">
    <location>
        <begin position="102"/>
        <end position="183"/>
    </location>
</feature>
<organism evidence="8 9">
    <name type="scientific">Sphingomonas sanguinis</name>
    <dbReference type="NCBI Taxonomy" id="33051"/>
    <lineage>
        <taxon>Bacteria</taxon>
        <taxon>Pseudomonadati</taxon>
        <taxon>Pseudomonadota</taxon>
        <taxon>Alphaproteobacteria</taxon>
        <taxon>Sphingomonadales</taxon>
        <taxon>Sphingomonadaceae</taxon>
        <taxon>Sphingomonas</taxon>
    </lineage>
</organism>
<dbReference type="PROSITE" id="PS51900">
    <property type="entry name" value="CB"/>
    <property type="match status" value="1"/>
</dbReference>
<dbReference type="Gene3D" id="1.10.443.10">
    <property type="entry name" value="Intergrase catalytic core"/>
    <property type="match status" value="1"/>
</dbReference>
<dbReference type="InterPro" id="IPR011010">
    <property type="entry name" value="DNA_brk_join_enz"/>
</dbReference>
<dbReference type="GO" id="GO:0003677">
    <property type="term" value="F:DNA binding"/>
    <property type="evidence" value="ECO:0007669"/>
    <property type="project" value="UniProtKB-UniRule"/>
</dbReference>